<dbReference type="Proteomes" id="UP000324233">
    <property type="component" value="Chromosome"/>
</dbReference>
<name>A0A5B9W6G0_9BACT</name>
<dbReference type="OrthoDB" id="288556at2"/>
<dbReference type="AlphaFoldDB" id="A0A5B9W6G0"/>
<dbReference type="KEGG" id="agv:OJF2_46880"/>
<dbReference type="Pfam" id="PF10083">
    <property type="entry name" value="DUF2321"/>
    <property type="match status" value="1"/>
</dbReference>
<reference evidence="1 2" key="1">
    <citation type="submission" date="2019-08" db="EMBL/GenBank/DDBJ databases">
        <title>Deep-cultivation of Planctomycetes and their phenomic and genomic characterization uncovers novel biology.</title>
        <authorList>
            <person name="Wiegand S."/>
            <person name="Jogler M."/>
            <person name="Boedeker C."/>
            <person name="Pinto D."/>
            <person name="Vollmers J."/>
            <person name="Rivas-Marin E."/>
            <person name="Kohn T."/>
            <person name="Peeters S.H."/>
            <person name="Heuer A."/>
            <person name="Rast P."/>
            <person name="Oberbeckmann S."/>
            <person name="Bunk B."/>
            <person name="Jeske O."/>
            <person name="Meyerdierks A."/>
            <person name="Storesund J.E."/>
            <person name="Kallscheuer N."/>
            <person name="Luecker S."/>
            <person name="Lage O.M."/>
            <person name="Pohl T."/>
            <person name="Merkel B.J."/>
            <person name="Hornburger P."/>
            <person name="Mueller R.-W."/>
            <person name="Bruemmer F."/>
            <person name="Labrenz M."/>
            <person name="Spormann A.M."/>
            <person name="Op den Camp H."/>
            <person name="Overmann J."/>
            <person name="Amann R."/>
            <person name="Jetten M.S.M."/>
            <person name="Mascher T."/>
            <person name="Medema M.H."/>
            <person name="Devos D.P."/>
            <person name="Kaster A.-K."/>
            <person name="Ovreas L."/>
            <person name="Rohde M."/>
            <person name="Galperin M.Y."/>
            <person name="Jogler C."/>
        </authorList>
    </citation>
    <scope>NUCLEOTIDE SEQUENCE [LARGE SCALE GENOMIC DNA]</scope>
    <source>
        <strain evidence="1 2">OJF2</strain>
    </source>
</reference>
<sequence length="177" mass="19623">MDHRSFGVDWGDERYPNPTRQGYDVAQVCMNGHMMNSASRGMPDGNKSFCDRCGEKTITSCPSCNNCISGLDWDGPSPEPEPALHCEHCGKSYPWTERKKAAALELFAELLDLDNKQKEQLSQDLDAVASDVPRTKVAAVRIDTLLAKVKDQGADMLKGVLVEVMSESAKKMMWPNQ</sequence>
<dbReference type="InterPro" id="IPR016891">
    <property type="entry name" value="DUF2321"/>
</dbReference>
<evidence type="ECO:0000313" key="1">
    <source>
        <dbReference type="EMBL" id="QEH36128.1"/>
    </source>
</evidence>
<evidence type="ECO:0000313" key="2">
    <source>
        <dbReference type="Proteomes" id="UP000324233"/>
    </source>
</evidence>
<keyword evidence="2" id="KW-1185">Reference proteome</keyword>
<protein>
    <submittedName>
        <fullName evidence="1">Uncharacterized protein</fullName>
    </submittedName>
</protein>
<proteinExistence type="predicted"/>
<gene>
    <name evidence="1" type="ORF">OJF2_46880</name>
</gene>
<accession>A0A5B9W6G0</accession>
<dbReference type="EMBL" id="CP042997">
    <property type="protein sequence ID" value="QEH36128.1"/>
    <property type="molecule type" value="Genomic_DNA"/>
</dbReference>
<organism evidence="1 2">
    <name type="scientific">Aquisphaera giovannonii</name>
    <dbReference type="NCBI Taxonomy" id="406548"/>
    <lineage>
        <taxon>Bacteria</taxon>
        <taxon>Pseudomonadati</taxon>
        <taxon>Planctomycetota</taxon>
        <taxon>Planctomycetia</taxon>
        <taxon>Isosphaerales</taxon>
        <taxon>Isosphaeraceae</taxon>
        <taxon>Aquisphaera</taxon>
    </lineage>
</organism>